<accession>A0ABW3ZFH1</accession>
<dbReference type="PROSITE" id="PS50109">
    <property type="entry name" value="HIS_KIN"/>
    <property type="match status" value="1"/>
</dbReference>
<evidence type="ECO:0000256" key="2">
    <source>
        <dbReference type="ARBA" id="ARBA00012438"/>
    </source>
</evidence>
<reference evidence="13" key="1">
    <citation type="journal article" date="2019" name="Int. J. Syst. Evol. Microbiol.">
        <title>The Global Catalogue of Microorganisms (GCM) 10K type strain sequencing project: providing services to taxonomists for standard genome sequencing and annotation.</title>
        <authorList>
            <consortium name="The Broad Institute Genomics Platform"/>
            <consortium name="The Broad Institute Genome Sequencing Center for Infectious Disease"/>
            <person name="Wu L."/>
            <person name="Ma J."/>
        </authorList>
    </citation>
    <scope>NUCLEOTIDE SEQUENCE [LARGE SCALE GENOMIC DNA]</scope>
    <source>
        <strain evidence="13">CCUG 62953</strain>
    </source>
</reference>
<keyword evidence="10" id="KW-1133">Transmembrane helix</keyword>
<dbReference type="Pfam" id="PF02518">
    <property type="entry name" value="HATPase_c"/>
    <property type="match status" value="1"/>
</dbReference>
<comment type="caution">
    <text evidence="12">The sequence shown here is derived from an EMBL/GenBank/DDBJ whole genome shotgun (WGS) entry which is preliminary data.</text>
</comment>
<dbReference type="SMART" id="SM00388">
    <property type="entry name" value="HisKA"/>
    <property type="match status" value="1"/>
</dbReference>
<evidence type="ECO:0000256" key="10">
    <source>
        <dbReference type="SAM" id="Phobius"/>
    </source>
</evidence>
<dbReference type="PRINTS" id="PR00344">
    <property type="entry name" value="BCTRLSENSOR"/>
</dbReference>
<dbReference type="SUPFAM" id="SSF47384">
    <property type="entry name" value="Homodimeric domain of signal transducing histidine kinase"/>
    <property type="match status" value="1"/>
</dbReference>
<evidence type="ECO:0000313" key="13">
    <source>
        <dbReference type="Proteomes" id="UP001597135"/>
    </source>
</evidence>
<dbReference type="Proteomes" id="UP001597135">
    <property type="component" value="Unassembled WGS sequence"/>
</dbReference>
<feature type="transmembrane region" description="Helical" evidence="10">
    <location>
        <begin position="12"/>
        <end position="35"/>
    </location>
</feature>
<feature type="coiled-coil region" evidence="9">
    <location>
        <begin position="302"/>
        <end position="329"/>
    </location>
</feature>
<dbReference type="Gene3D" id="3.30.565.10">
    <property type="entry name" value="Histidine kinase-like ATPase, C-terminal domain"/>
    <property type="match status" value="1"/>
</dbReference>
<dbReference type="GO" id="GO:0005524">
    <property type="term" value="F:ATP binding"/>
    <property type="evidence" value="ECO:0007669"/>
    <property type="project" value="UniProtKB-KW"/>
</dbReference>
<keyword evidence="10" id="KW-0472">Membrane</keyword>
<dbReference type="InterPro" id="IPR004358">
    <property type="entry name" value="Sig_transdc_His_kin-like_C"/>
</dbReference>
<dbReference type="SMART" id="SM00387">
    <property type="entry name" value="HATPase_c"/>
    <property type="match status" value="1"/>
</dbReference>
<dbReference type="InterPro" id="IPR036890">
    <property type="entry name" value="HATPase_C_sf"/>
</dbReference>
<dbReference type="RefSeq" id="WP_386802021.1">
    <property type="nucleotide sequence ID" value="NZ_JBHTMU010000007.1"/>
</dbReference>
<comment type="catalytic activity">
    <reaction evidence="1">
        <text>ATP + protein L-histidine = ADP + protein N-phospho-L-histidine.</text>
        <dbReference type="EC" id="2.7.13.3"/>
    </reaction>
</comment>
<keyword evidence="9" id="KW-0175">Coiled coil</keyword>
<dbReference type="PANTHER" id="PTHR43065:SF46">
    <property type="entry name" value="C4-DICARBOXYLATE TRANSPORT SENSOR PROTEIN DCTB"/>
    <property type="match status" value="1"/>
</dbReference>
<evidence type="ECO:0000256" key="5">
    <source>
        <dbReference type="ARBA" id="ARBA00022741"/>
    </source>
</evidence>
<keyword evidence="4" id="KW-0808">Transferase</keyword>
<evidence type="ECO:0000256" key="9">
    <source>
        <dbReference type="SAM" id="Coils"/>
    </source>
</evidence>
<feature type="transmembrane region" description="Helical" evidence="10">
    <location>
        <begin position="272"/>
        <end position="291"/>
    </location>
</feature>
<dbReference type="InterPro" id="IPR005467">
    <property type="entry name" value="His_kinase_dom"/>
</dbReference>
<evidence type="ECO:0000256" key="7">
    <source>
        <dbReference type="ARBA" id="ARBA00022840"/>
    </source>
</evidence>
<evidence type="ECO:0000256" key="3">
    <source>
        <dbReference type="ARBA" id="ARBA00022553"/>
    </source>
</evidence>
<keyword evidence="5" id="KW-0547">Nucleotide-binding</keyword>
<proteinExistence type="predicted"/>
<keyword evidence="6" id="KW-0418">Kinase</keyword>
<keyword evidence="7 12" id="KW-0067">ATP-binding</keyword>
<evidence type="ECO:0000256" key="6">
    <source>
        <dbReference type="ARBA" id="ARBA00022777"/>
    </source>
</evidence>
<dbReference type="SUPFAM" id="SSF55874">
    <property type="entry name" value="ATPase domain of HSP90 chaperone/DNA topoisomerase II/histidine kinase"/>
    <property type="match status" value="1"/>
</dbReference>
<dbReference type="CDD" id="cd00082">
    <property type="entry name" value="HisKA"/>
    <property type="match status" value="1"/>
</dbReference>
<evidence type="ECO:0000313" key="12">
    <source>
        <dbReference type="EMBL" id="MFD1341960.1"/>
    </source>
</evidence>
<keyword evidence="3" id="KW-0597">Phosphoprotein</keyword>
<dbReference type="InterPro" id="IPR017055">
    <property type="entry name" value="Sig_transdc_His_kinase_DctB"/>
</dbReference>
<gene>
    <name evidence="12" type="ORF">ACFQ4E_05980</name>
</gene>
<evidence type="ECO:0000256" key="4">
    <source>
        <dbReference type="ARBA" id="ARBA00022679"/>
    </source>
</evidence>
<protein>
    <recommendedName>
        <fullName evidence="2">histidine kinase</fullName>
        <ecNumber evidence="2">2.7.13.3</ecNumber>
    </recommendedName>
</protein>
<dbReference type="InterPro" id="IPR003594">
    <property type="entry name" value="HATPase_dom"/>
</dbReference>
<dbReference type="Gene3D" id="1.10.287.130">
    <property type="match status" value="1"/>
</dbReference>
<organism evidence="12 13">
    <name type="scientific">Litorisediminicola beolgyonensis</name>
    <dbReference type="NCBI Taxonomy" id="1173614"/>
    <lineage>
        <taxon>Bacteria</taxon>
        <taxon>Pseudomonadati</taxon>
        <taxon>Pseudomonadota</taxon>
        <taxon>Alphaproteobacteria</taxon>
        <taxon>Rhodobacterales</taxon>
        <taxon>Paracoccaceae</taxon>
        <taxon>Litorisediminicola</taxon>
    </lineage>
</organism>
<dbReference type="InterPro" id="IPR003661">
    <property type="entry name" value="HisK_dim/P_dom"/>
</dbReference>
<dbReference type="Pfam" id="PF00512">
    <property type="entry name" value="HisKA"/>
    <property type="match status" value="1"/>
</dbReference>
<evidence type="ECO:0000256" key="1">
    <source>
        <dbReference type="ARBA" id="ARBA00000085"/>
    </source>
</evidence>
<keyword evidence="8" id="KW-0902">Two-component regulatory system</keyword>
<dbReference type="EC" id="2.7.13.3" evidence="2"/>
<dbReference type="PIRSF" id="PIRSF036431">
    <property type="entry name" value="STHK_DctB"/>
    <property type="match status" value="1"/>
</dbReference>
<dbReference type="InterPro" id="IPR036097">
    <property type="entry name" value="HisK_dim/P_sf"/>
</dbReference>
<name>A0ABW3ZFH1_9RHOB</name>
<keyword evidence="10" id="KW-0812">Transmembrane</keyword>
<dbReference type="EMBL" id="JBHTMU010000007">
    <property type="protein sequence ID" value="MFD1341960.1"/>
    <property type="molecule type" value="Genomic_DNA"/>
</dbReference>
<keyword evidence="13" id="KW-1185">Reference proteome</keyword>
<dbReference type="PANTHER" id="PTHR43065">
    <property type="entry name" value="SENSOR HISTIDINE KINASE"/>
    <property type="match status" value="1"/>
</dbReference>
<sequence>MWDGRTSRSALVGLYLAVVAAGTAAVWHTAFVRALGPLAEGARSDLELAGERVVTELQHYLEVTVLTAEHPGVWGPRPRAETVLQESIDKTGSLGAVVIGRDGRIRASVGVAFPVSRDDEFVERAFQGAMGRALAVLDSRGPSRVALFAAPRFASGQVLGALVTAVDLAELERDWRGTLPAVLFFDEAGRIVSTNRSELLFWERGGSGDALSPTGRRFEVEAREVGGYTLVSQDWSSYVPREALMIEIPLPVVGMTSMTLVGIGAARDAAHLQAAVVAAVALFLGALLFLATERRRALAKANDMLEARVAERSAALAQAQAELVRAEKLSALGQMSAGISHELNQPLMAIGGHAENGAAFLERGRTDRAAENFRRIADLSRRMGRIIRNLRAFARQEAEPLGEVDLAVAVEGALDMVHVRAEREGVILDWDRPAAPVPVIAGEVRLGQVVLNLVTNALDAMAESEERRLRLSVVEDGAQVRLLVEDTGPGIKEPDRIFDPFYSTKEVGASEGMGLGLSISYGLVQGFGGALLGENTGTGARFTLTLERAETEMAA</sequence>
<evidence type="ECO:0000259" key="11">
    <source>
        <dbReference type="PROSITE" id="PS50109"/>
    </source>
</evidence>
<evidence type="ECO:0000256" key="8">
    <source>
        <dbReference type="ARBA" id="ARBA00023012"/>
    </source>
</evidence>
<feature type="domain" description="Histidine kinase" evidence="11">
    <location>
        <begin position="338"/>
        <end position="550"/>
    </location>
</feature>